<evidence type="ECO:0000313" key="5">
    <source>
        <dbReference type="Proteomes" id="UP001501470"/>
    </source>
</evidence>
<dbReference type="InterPro" id="IPR050463">
    <property type="entry name" value="Gfo/Idh/MocA_oxidrdct_glycsds"/>
</dbReference>
<feature type="domain" description="Gfo/Idh/MocA-like oxidoreductase N-terminal" evidence="2">
    <location>
        <begin position="7"/>
        <end position="118"/>
    </location>
</feature>
<dbReference type="Pfam" id="PF22725">
    <property type="entry name" value="GFO_IDH_MocA_C3"/>
    <property type="match status" value="1"/>
</dbReference>
<dbReference type="EMBL" id="BAAAQD010000010">
    <property type="protein sequence ID" value="GAA1527955.1"/>
    <property type="molecule type" value="Genomic_DNA"/>
</dbReference>
<feature type="domain" description="GFO/IDH/MocA-like oxidoreductase" evidence="3">
    <location>
        <begin position="130"/>
        <end position="244"/>
    </location>
</feature>
<dbReference type="InterPro" id="IPR055170">
    <property type="entry name" value="GFO_IDH_MocA-like_dom"/>
</dbReference>
<gene>
    <name evidence="4" type="ORF">GCM10009827_051370</name>
</gene>
<dbReference type="PANTHER" id="PTHR43818:SF11">
    <property type="entry name" value="BCDNA.GH03377"/>
    <property type="match status" value="1"/>
</dbReference>
<proteinExistence type="predicted"/>
<dbReference type="RefSeq" id="WP_344504639.1">
    <property type="nucleotide sequence ID" value="NZ_BAAAQD010000010.1"/>
</dbReference>
<name>A0ABN2AV59_9ACTN</name>
<dbReference type="Pfam" id="PF01408">
    <property type="entry name" value="GFO_IDH_MocA"/>
    <property type="match status" value="1"/>
</dbReference>
<dbReference type="InterPro" id="IPR036291">
    <property type="entry name" value="NAD(P)-bd_dom_sf"/>
</dbReference>
<evidence type="ECO:0000259" key="2">
    <source>
        <dbReference type="Pfam" id="PF01408"/>
    </source>
</evidence>
<sequence>MSATPTIALIGASGHGRRHRQNIAALGDRVRLVALGEVQPMFGEELPVYDDHRLLLAEHKPDYVVICTPPHTHLGIALDAVHAGADLLLEKPPVLDVAAHERLSAALAATGRRCQVGFQALGSPTLPALAALDLGELRHIAVAGAWWRPLSYWTRSPWSGRRAVDGALVNPFAHALMQALAIGGVRPPWTLELERFRSRDIEVEDTAALRLTPAEGPVVTVAVTLASTEFIAGDITVTGTRGTAHVVYPEDRLDGAVLPGRVSLLENLLSGDPLLAPLSRTLPFTTLAEQIMAAPDPVPLAGVAHDDGVALPGIADLVRAAAARHALLSEVGDLPCAS</sequence>
<reference evidence="4 5" key="1">
    <citation type="journal article" date="2019" name="Int. J. Syst. Evol. Microbiol.">
        <title>The Global Catalogue of Microorganisms (GCM) 10K type strain sequencing project: providing services to taxonomists for standard genome sequencing and annotation.</title>
        <authorList>
            <consortium name="The Broad Institute Genomics Platform"/>
            <consortium name="The Broad Institute Genome Sequencing Center for Infectious Disease"/>
            <person name="Wu L."/>
            <person name="Ma J."/>
        </authorList>
    </citation>
    <scope>NUCLEOTIDE SEQUENCE [LARGE SCALE GENOMIC DNA]</scope>
    <source>
        <strain evidence="4 5">JCM 15933</strain>
    </source>
</reference>
<keyword evidence="5" id="KW-1185">Reference proteome</keyword>
<dbReference type="Proteomes" id="UP001501470">
    <property type="component" value="Unassembled WGS sequence"/>
</dbReference>
<evidence type="ECO:0000259" key="3">
    <source>
        <dbReference type="Pfam" id="PF22725"/>
    </source>
</evidence>
<keyword evidence="1" id="KW-0560">Oxidoreductase</keyword>
<organism evidence="4 5">
    <name type="scientific">Dactylosporangium maewongense</name>
    <dbReference type="NCBI Taxonomy" id="634393"/>
    <lineage>
        <taxon>Bacteria</taxon>
        <taxon>Bacillati</taxon>
        <taxon>Actinomycetota</taxon>
        <taxon>Actinomycetes</taxon>
        <taxon>Micromonosporales</taxon>
        <taxon>Micromonosporaceae</taxon>
        <taxon>Dactylosporangium</taxon>
    </lineage>
</organism>
<evidence type="ECO:0000313" key="4">
    <source>
        <dbReference type="EMBL" id="GAA1527955.1"/>
    </source>
</evidence>
<dbReference type="PANTHER" id="PTHR43818">
    <property type="entry name" value="BCDNA.GH03377"/>
    <property type="match status" value="1"/>
</dbReference>
<dbReference type="SUPFAM" id="SSF55347">
    <property type="entry name" value="Glyceraldehyde-3-phosphate dehydrogenase-like, C-terminal domain"/>
    <property type="match status" value="1"/>
</dbReference>
<protein>
    <submittedName>
        <fullName evidence="4">Gfo/Idh/MocA family oxidoreductase</fullName>
    </submittedName>
</protein>
<dbReference type="Gene3D" id="3.40.50.720">
    <property type="entry name" value="NAD(P)-binding Rossmann-like Domain"/>
    <property type="match status" value="1"/>
</dbReference>
<dbReference type="Gene3D" id="3.30.360.10">
    <property type="entry name" value="Dihydrodipicolinate Reductase, domain 2"/>
    <property type="match status" value="1"/>
</dbReference>
<comment type="caution">
    <text evidence="4">The sequence shown here is derived from an EMBL/GenBank/DDBJ whole genome shotgun (WGS) entry which is preliminary data.</text>
</comment>
<dbReference type="InterPro" id="IPR000683">
    <property type="entry name" value="Gfo/Idh/MocA-like_OxRdtase_N"/>
</dbReference>
<dbReference type="SUPFAM" id="SSF51735">
    <property type="entry name" value="NAD(P)-binding Rossmann-fold domains"/>
    <property type="match status" value="1"/>
</dbReference>
<accession>A0ABN2AV59</accession>
<evidence type="ECO:0000256" key="1">
    <source>
        <dbReference type="ARBA" id="ARBA00023002"/>
    </source>
</evidence>